<dbReference type="Proteomes" id="UP000054532">
    <property type="component" value="Unassembled WGS sequence"/>
</dbReference>
<organism evidence="1">
    <name type="scientific">Phytophthora nicotianae</name>
    <name type="common">Potato buckeye rot agent</name>
    <name type="synonym">Phytophthora parasitica</name>
    <dbReference type="NCBI Taxonomy" id="4792"/>
    <lineage>
        <taxon>Eukaryota</taxon>
        <taxon>Sar</taxon>
        <taxon>Stramenopiles</taxon>
        <taxon>Oomycota</taxon>
        <taxon>Peronosporomycetes</taxon>
        <taxon>Peronosporales</taxon>
        <taxon>Peronosporaceae</taxon>
        <taxon>Phytophthora</taxon>
    </lineage>
</organism>
<reference evidence="1" key="1">
    <citation type="submission" date="2013-11" db="EMBL/GenBank/DDBJ databases">
        <title>The Genome Sequence of Phytophthora parasitica IAC_01/95.</title>
        <authorList>
            <consortium name="The Broad Institute Genomics Platform"/>
            <person name="Russ C."/>
            <person name="Tyler B."/>
            <person name="Panabieres F."/>
            <person name="Shan W."/>
            <person name="Tripathy S."/>
            <person name="Grunwald N."/>
            <person name="Machado M."/>
            <person name="Johnson C.S."/>
            <person name="Arredondo F."/>
            <person name="Hong C."/>
            <person name="Coffey M."/>
            <person name="Young S.K."/>
            <person name="Zeng Q."/>
            <person name="Gargeya S."/>
            <person name="Fitzgerald M."/>
            <person name="Abouelleil A."/>
            <person name="Alvarado L."/>
            <person name="Chapman S.B."/>
            <person name="Gainer-Dewar J."/>
            <person name="Goldberg J."/>
            <person name="Griggs A."/>
            <person name="Gujja S."/>
            <person name="Hansen M."/>
            <person name="Howarth C."/>
            <person name="Imamovic A."/>
            <person name="Ireland A."/>
            <person name="Larimer J."/>
            <person name="McCowan C."/>
            <person name="Murphy C."/>
            <person name="Pearson M."/>
            <person name="Poon T.W."/>
            <person name="Priest M."/>
            <person name="Roberts A."/>
            <person name="Saif S."/>
            <person name="Shea T."/>
            <person name="Sykes S."/>
            <person name="Wortman J."/>
            <person name="Nusbaum C."/>
            <person name="Birren B."/>
        </authorList>
    </citation>
    <scope>NUCLEOTIDE SEQUENCE [LARGE SCALE GENOMIC DNA]</scope>
    <source>
        <strain evidence="1">IAC_01/95</strain>
    </source>
</reference>
<protein>
    <submittedName>
        <fullName evidence="1">Uncharacterized protein</fullName>
    </submittedName>
</protein>
<dbReference type="AlphaFoldDB" id="W2M692"/>
<sequence length="36" mass="4395">MQVKKNSPAQSKFMRDFNNKFMELGWVYRNQASRWA</sequence>
<accession>W2M692</accession>
<evidence type="ECO:0000313" key="1">
    <source>
        <dbReference type="EMBL" id="ETM31902.1"/>
    </source>
</evidence>
<name>W2M692_PHYNI</name>
<gene>
    <name evidence="1" type="ORF">L914_20600</name>
</gene>
<dbReference type="EMBL" id="KI696452">
    <property type="protein sequence ID" value="ETM31902.1"/>
    <property type="molecule type" value="Genomic_DNA"/>
</dbReference>
<proteinExistence type="predicted"/>